<dbReference type="InterPro" id="IPR050256">
    <property type="entry name" value="Glycosyltransferase_2"/>
</dbReference>
<dbReference type="PANTHER" id="PTHR48090">
    <property type="entry name" value="UNDECAPRENYL-PHOSPHATE 4-DEOXY-4-FORMAMIDO-L-ARABINOSE TRANSFERASE-RELATED"/>
    <property type="match status" value="1"/>
</dbReference>
<organism evidence="2 3">
    <name type="scientific">Serpentinicella alkaliphila</name>
    <dbReference type="NCBI Taxonomy" id="1734049"/>
    <lineage>
        <taxon>Bacteria</taxon>
        <taxon>Bacillati</taxon>
        <taxon>Bacillota</taxon>
        <taxon>Clostridia</taxon>
        <taxon>Peptostreptococcales</taxon>
        <taxon>Natronincolaceae</taxon>
        <taxon>Serpentinicella</taxon>
    </lineage>
</organism>
<dbReference type="RefSeq" id="WP_132848236.1">
    <property type="nucleotide sequence ID" value="NZ_CP058648.1"/>
</dbReference>
<dbReference type="GO" id="GO:0016740">
    <property type="term" value="F:transferase activity"/>
    <property type="evidence" value="ECO:0007669"/>
    <property type="project" value="UniProtKB-KW"/>
</dbReference>
<dbReference type="EMBL" id="SLYC01000012">
    <property type="protein sequence ID" value="TCQ02937.1"/>
    <property type="molecule type" value="Genomic_DNA"/>
</dbReference>
<evidence type="ECO:0000313" key="2">
    <source>
        <dbReference type="EMBL" id="TCQ02937.1"/>
    </source>
</evidence>
<dbReference type="InterPro" id="IPR001173">
    <property type="entry name" value="Glyco_trans_2-like"/>
</dbReference>
<accession>A0A4R2TKG7</accession>
<comment type="caution">
    <text evidence="2">The sequence shown here is derived from an EMBL/GenBank/DDBJ whole genome shotgun (WGS) entry which is preliminary data.</text>
</comment>
<dbReference type="Gene3D" id="3.90.550.10">
    <property type="entry name" value="Spore Coat Polysaccharide Biosynthesis Protein SpsA, Chain A"/>
    <property type="match status" value="1"/>
</dbReference>
<feature type="domain" description="Glycosyltransferase 2-like" evidence="1">
    <location>
        <begin position="6"/>
        <end position="162"/>
    </location>
</feature>
<evidence type="ECO:0000313" key="3">
    <source>
        <dbReference type="Proteomes" id="UP000295504"/>
    </source>
</evidence>
<proteinExistence type="predicted"/>
<evidence type="ECO:0000259" key="1">
    <source>
        <dbReference type="Pfam" id="PF00535"/>
    </source>
</evidence>
<keyword evidence="3" id="KW-1185">Reference proteome</keyword>
<name>A0A4R2TKG7_9FIRM</name>
<dbReference type="AlphaFoldDB" id="A0A4R2TKG7"/>
<dbReference type="PANTHER" id="PTHR48090:SF7">
    <property type="entry name" value="RFBJ PROTEIN"/>
    <property type="match status" value="1"/>
</dbReference>
<dbReference type="InterPro" id="IPR029044">
    <property type="entry name" value="Nucleotide-diphossugar_trans"/>
</dbReference>
<dbReference type="Pfam" id="PF00535">
    <property type="entry name" value="Glycos_transf_2"/>
    <property type="match status" value="1"/>
</dbReference>
<sequence length="225" mass="25294">MKEYISVLIPVYNEEEKIEKTISAIKDIELIDKICVIDDGSKDNTYEIISIIDNIEVIKISKNRGKGNAMQVGLNAVISYSDIIVFLDGDLGESSEEVIKLIKPIINSEAHVSIAKFPKAKKKGGIGLVKKLAKYGVYLHTGVLLDTVISGQRAFRKEVLENIYFPTDYGIEVGTTIDILKKGYKVIEVDVLMHHNETGRNLRGFIHRGRQFIQIFKTLIRKTIS</sequence>
<dbReference type="CDD" id="cd04179">
    <property type="entry name" value="DPM_DPG-synthase_like"/>
    <property type="match status" value="1"/>
</dbReference>
<dbReference type="Proteomes" id="UP000295504">
    <property type="component" value="Unassembled WGS sequence"/>
</dbReference>
<dbReference type="SUPFAM" id="SSF53448">
    <property type="entry name" value="Nucleotide-diphospho-sugar transferases"/>
    <property type="match status" value="1"/>
</dbReference>
<protein>
    <submittedName>
        <fullName evidence="2">Glycosyl transferase family 2</fullName>
    </submittedName>
</protein>
<reference evidence="2 3" key="1">
    <citation type="submission" date="2019-03" db="EMBL/GenBank/DDBJ databases">
        <title>Genomic Encyclopedia of Type Strains, Phase IV (KMG-IV): sequencing the most valuable type-strain genomes for metagenomic binning, comparative biology and taxonomic classification.</title>
        <authorList>
            <person name="Goeker M."/>
        </authorList>
    </citation>
    <scope>NUCLEOTIDE SEQUENCE [LARGE SCALE GENOMIC DNA]</scope>
    <source>
        <strain evidence="2 3">DSM 100013</strain>
    </source>
</reference>
<gene>
    <name evidence="2" type="ORF">EDD79_101267</name>
</gene>
<keyword evidence="2" id="KW-0808">Transferase</keyword>
<dbReference type="OrthoDB" id="9810303at2"/>